<keyword evidence="3" id="KW-0813">Transport</keyword>
<accession>A0AAD9L8P3</accession>
<keyword evidence="4" id="KW-1003">Cell membrane</keyword>
<evidence type="ECO:0000256" key="3">
    <source>
        <dbReference type="ARBA" id="ARBA00022448"/>
    </source>
</evidence>
<protein>
    <submittedName>
        <fullName evidence="9">Voltage-dependent anion channel</fullName>
    </submittedName>
</protein>
<organism evidence="9 10">
    <name type="scientific">Papiliotrema laurentii</name>
    <name type="common">Cryptococcus laurentii</name>
    <dbReference type="NCBI Taxonomy" id="5418"/>
    <lineage>
        <taxon>Eukaryota</taxon>
        <taxon>Fungi</taxon>
        <taxon>Dikarya</taxon>
        <taxon>Basidiomycota</taxon>
        <taxon>Agaricomycotina</taxon>
        <taxon>Tremellomycetes</taxon>
        <taxon>Tremellales</taxon>
        <taxon>Rhynchogastremaceae</taxon>
        <taxon>Papiliotrema</taxon>
    </lineage>
</organism>
<keyword evidence="5 8" id="KW-0812">Transmembrane</keyword>
<feature type="transmembrane region" description="Helical" evidence="8">
    <location>
        <begin position="165"/>
        <end position="188"/>
    </location>
</feature>
<evidence type="ECO:0000256" key="1">
    <source>
        <dbReference type="ARBA" id="ARBA00004651"/>
    </source>
</evidence>
<dbReference type="InterPro" id="IPR004695">
    <property type="entry name" value="SLAC1/Mae1/Ssu1/TehA"/>
</dbReference>
<comment type="subcellular location">
    <subcellularLocation>
        <location evidence="1">Cell membrane</location>
        <topology evidence="1">Multi-pass membrane protein</topology>
    </subcellularLocation>
</comment>
<evidence type="ECO:0000256" key="2">
    <source>
        <dbReference type="ARBA" id="ARBA00008566"/>
    </source>
</evidence>
<name>A0AAD9L8P3_PAPLA</name>
<dbReference type="EMBL" id="JAODAN010000002">
    <property type="protein sequence ID" value="KAK1926722.1"/>
    <property type="molecule type" value="Genomic_DNA"/>
</dbReference>
<dbReference type="Gene3D" id="1.50.10.150">
    <property type="entry name" value="Voltage-dependent anion channel"/>
    <property type="match status" value="1"/>
</dbReference>
<dbReference type="InterPro" id="IPR051629">
    <property type="entry name" value="Sulfite_efflux_TDT"/>
</dbReference>
<evidence type="ECO:0000256" key="7">
    <source>
        <dbReference type="ARBA" id="ARBA00023136"/>
    </source>
</evidence>
<comment type="caution">
    <text evidence="9">The sequence shown here is derived from an EMBL/GenBank/DDBJ whole genome shotgun (WGS) entry which is preliminary data.</text>
</comment>
<evidence type="ECO:0000256" key="6">
    <source>
        <dbReference type="ARBA" id="ARBA00022989"/>
    </source>
</evidence>
<reference evidence="9" key="1">
    <citation type="submission" date="2023-02" db="EMBL/GenBank/DDBJ databases">
        <title>Identification and recombinant expression of a fungal hydrolase from Papiliotrema laurentii that hydrolyzes apple cutin and clears colloidal polyester polyurethane.</title>
        <authorList>
            <consortium name="DOE Joint Genome Institute"/>
            <person name="Roman V.A."/>
            <person name="Bojanowski C."/>
            <person name="Crable B.R."/>
            <person name="Wagner D.N."/>
            <person name="Hung C.S."/>
            <person name="Nadeau L.J."/>
            <person name="Schratz L."/>
            <person name="Haridas S."/>
            <person name="Pangilinan J."/>
            <person name="Lipzen A."/>
            <person name="Na H."/>
            <person name="Yan M."/>
            <person name="Ng V."/>
            <person name="Grigoriev I.V."/>
            <person name="Spatafora J.W."/>
            <person name="Barlow D."/>
            <person name="Biffinger J."/>
            <person name="Kelley-Loughnane N."/>
            <person name="Varaljay V.A."/>
            <person name="Crookes-Goodson W.J."/>
        </authorList>
    </citation>
    <scope>NUCLEOTIDE SEQUENCE</scope>
    <source>
        <strain evidence="9">5307AH</strain>
    </source>
</reference>
<feature type="transmembrane region" description="Helical" evidence="8">
    <location>
        <begin position="21"/>
        <end position="46"/>
    </location>
</feature>
<evidence type="ECO:0000256" key="8">
    <source>
        <dbReference type="SAM" id="Phobius"/>
    </source>
</evidence>
<feature type="transmembrane region" description="Helical" evidence="8">
    <location>
        <begin position="332"/>
        <end position="349"/>
    </location>
</feature>
<dbReference type="GO" id="GO:0005886">
    <property type="term" value="C:plasma membrane"/>
    <property type="evidence" value="ECO:0007669"/>
    <property type="project" value="UniProtKB-SubCell"/>
</dbReference>
<dbReference type="CDD" id="cd09318">
    <property type="entry name" value="TDT_SSU1"/>
    <property type="match status" value="1"/>
</dbReference>
<feature type="transmembrane region" description="Helical" evidence="8">
    <location>
        <begin position="361"/>
        <end position="381"/>
    </location>
</feature>
<feature type="transmembrane region" description="Helical" evidence="8">
    <location>
        <begin position="98"/>
        <end position="121"/>
    </location>
</feature>
<dbReference type="FunFam" id="1.50.10.150:FF:000004">
    <property type="entry name" value="Malic acid transporter"/>
    <property type="match status" value="1"/>
</dbReference>
<keyword evidence="7 8" id="KW-0472">Membrane</keyword>
<sequence length="420" mass="45926">MKEKSSSSDRPRSALGKLEHACLNANPALFSMNMGTGIASILLYNLPYNARWLQYIGIAIFLVNIILFVLISTATIIRHLRWKGIFGALGSHVLAGMYWGCMPMGLVTIVNMIAFVCVPRWGYRWAQLALGLWWVDVVLALVVNFGMMFMMFVRQTHTLETISTALLLPIVSSVVAAASGGVVARALAPFDAELARSTVIVSYVVWGTGVPVAMFLITLWIYRTAVVGLPAPSALPSLFLPLGPCGQGSFGIMLLGIVVRELAYKYGIGFAITRPEGNPSESILWLADGVYAAGLIMGLILWGLGLVWYTLGMTITLHHIARNRVYLSHKSFSVGWTGYTFPIGVWATATTTLATELDSPAFKVLGTIVSLQVVFHWMYVFSMGCWKASTGALFVAPELGQWDHGRPPLRWSKAGTREMV</sequence>
<evidence type="ECO:0000313" key="9">
    <source>
        <dbReference type="EMBL" id="KAK1926722.1"/>
    </source>
</evidence>
<proteinExistence type="inferred from homology"/>
<gene>
    <name evidence="9" type="ORF">DB88DRAFT_435886</name>
</gene>
<comment type="similarity">
    <text evidence="2">Belongs to the tellurite-resistance/dicarboxylate transporter (TDT) family.</text>
</comment>
<evidence type="ECO:0000256" key="5">
    <source>
        <dbReference type="ARBA" id="ARBA00022692"/>
    </source>
</evidence>
<dbReference type="AlphaFoldDB" id="A0AAD9L8P3"/>
<feature type="transmembrane region" description="Helical" evidence="8">
    <location>
        <begin position="133"/>
        <end position="153"/>
    </location>
</feature>
<dbReference type="Pfam" id="PF03595">
    <property type="entry name" value="SLAC1"/>
    <property type="match status" value="1"/>
</dbReference>
<dbReference type="PANTHER" id="PTHR31686">
    <property type="match status" value="1"/>
</dbReference>
<dbReference type="InterPro" id="IPR038665">
    <property type="entry name" value="Voltage-dep_anion_channel_sf"/>
</dbReference>
<keyword evidence="10" id="KW-1185">Reference proteome</keyword>
<feature type="transmembrane region" description="Helical" evidence="8">
    <location>
        <begin position="290"/>
        <end position="311"/>
    </location>
</feature>
<keyword evidence="6 8" id="KW-1133">Transmembrane helix</keyword>
<dbReference type="PANTHER" id="PTHR31686:SF1">
    <property type="entry name" value="SULFITE EFFLUX PUMP SSU1"/>
    <property type="match status" value="1"/>
</dbReference>
<feature type="transmembrane region" description="Helical" evidence="8">
    <location>
        <begin position="52"/>
        <end position="77"/>
    </location>
</feature>
<feature type="transmembrane region" description="Helical" evidence="8">
    <location>
        <begin position="200"/>
        <end position="222"/>
    </location>
</feature>
<dbReference type="Proteomes" id="UP001182556">
    <property type="component" value="Unassembled WGS sequence"/>
</dbReference>
<dbReference type="GO" id="GO:0000319">
    <property type="term" value="F:sulfite transmembrane transporter activity"/>
    <property type="evidence" value="ECO:0007669"/>
    <property type="project" value="TreeGrafter"/>
</dbReference>
<feature type="transmembrane region" description="Helical" evidence="8">
    <location>
        <begin position="234"/>
        <end position="259"/>
    </location>
</feature>
<evidence type="ECO:0000313" key="10">
    <source>
        <dbReference type="Proteomes" id="UP001182556"/>
    </source>
</evidence>
<evidence type="ECO:0000256" key="4">
    <source>
        <dbReference type="ARBA" id="ARBA00022475"/>
    </source>
</evidence>